<accession>A0A0G1MTE1</accession>
<evidence type="ECO:0008006" key="3">
    <source>
        <dbReference type="Google" id="ProtNLM"/>
    </source>
</evidence>
<protein>
    <recommendedName>
        <fullName evidence="3">Thioredoxin-like fold domain-containing protein</fullName>
    </recommendedName>
</protein>
<sequence>MNRKDRELNVAWPKLILAITLLATVIGALVSTKTLVAINKNITAAKEAARPANVKIIKLTTPNCQDCFDVNTAVNNFKKQNVKVEEEKTLTFDSLEASAFIKQFAIKKVPTYFVTGEVTKNSLENFVKESGEVRDNTFIFTKLSPVFMDTETKQEMGRVIATLITDPFCSKCADVKSLVDYFKKTGVKVKEIREFTWNSYDGQGVINQYKITKVPAFIFSPEFDLYDNAKSTWQNFGTVENDKTYIARNLPLPYRDLAKGQIVGLVDLIYLTDSNCTDCYKVSETQKPILTQGYGVALNSERTVDVSSVEGQGLINKYKIISVPTVLMSPEADQYTNLKGVWKNVGTIESDGWYVFREMQQLRGVVYKDLTSPTPSRAKQQL</sequence>
<proteinExistence type="predicted"/>
<evidence type="ECO:0000313" key="1">
    <source>
        <dbReference type="EMBL" id="KKT84042.1"/>
    </source>
</evidence>
<evidence type="ECO:0000313" key="2">
    <source>
        <dbReference type="Proteomes" id="UP000034504"/>
    </source>
</evidence>
<dbReference type="InterPro" id="IPR036249">
    <property type="entry name" value="Thioredoxin-like_sf"/>
</dbReference>
<dbReference type="SUPFAM" id="SSF52833">
    <property type="entry name" value="Thioredoxin-like"/>
    <property type="match status" value="1"/>
</dbReference>
<dbReference type="EMBL" id="LCJU01000028">
    <property type="protein sequence ID" value="KKT84042.1"/>
    <property type="molecule type" value="Genomic_DNA"/>
</dbReference>
<name>A0A0G1MTE1_UNCKA</name>
<organism evidence="1 2">
    <name type="scientific">candidate division WWE3 bacterium GW2011_GWC2_44_9</name>
    <dbReference type="NCBI Taxonomy" id="1619125"/>
    <lineage>
        <taxon>Bacteria</taxon>
        <taxon>Katanobacteria</taxon>
    </lineage>
</organism>
<reference evidence="1 2" key="1">
    <citation type="journal article" date="2015" name="Nature">
        <title>rRNA introns, odd ribosomes, and small enigmatic genomes across a large radiation of phyla.</title>
        <authorList>
            <person name="Brown C.T."/>
            <person name="Hug L.A."/>
            <person name="Thomas B.C."/>
            <person name="Sharon I."/>
            <person name="Castelle C.J."/>
            <person name="Singh A."/>
            <person name="Wilkins M.J."/>
            <person name="Williams K.H."/>
            <person name="Banfield J.F."/>
        </authorList>
    </citation>
    <scope>NUCLEOTIDE SEQUENCE [LARGE SCALE GENOMIC DNA]</scope>
</reference>
<comment type="caution">
    <text evidence="1">The sequence shown here is derived from an EMBL/GenBank/DDBJ whole genome shotgun (WGS) entry which is preliminary data.</text>
</comment>
<dbReference type="Gene3D" id="3.40.30.10">
    <property type="entry name" value="Glutaredoxin"/>
    <property type="match status" value="2"/>
</dbReference>
<dbReference type="Proteomes" id="UP000034504">
    <property type="component" value="Unassembled WGS sequence"/>
</dbReference>
<dbReference type="AlphaFoldDB" id="A0A0G1MTE1"/>
<gene>
    <name evidence="1" type="ORF">UW82_C0028G0007</name>
</gene>